<name>A0A7J7M5Z8_9MAGN</name>
<evidence type="ECO:0000256" key="1">
    <source>
        <dbReference type="SAM" id="MobiDB-lite"/>
    </source>
</evidence>
<dbReference type="EMBL" id="JACGCM010001753">
    <property type="protein sequence ID" value="KAF6150198.1"/>
    <property type="molecule type" value="Genomic_DNA"/>
</dbReference>
<evidence type="ECO:0000313" key="3">
    <source>
        <dbReference type="Proteomes" id="UP000541444"/>
    </source>
</evidence>
<keyword evidence="3" id="KW-1185">Reference proteome</keyword>
<gene>
    <name evidence="2" type="ORF">GIB67_023153</name>
</gene>
<feature type="compositionally biased region" description="Polar residues" evidence="1">
    <location>
        <begin position="29"/>
        <end position="38"/>
    </location>
</feature>
<organism evidence="2 3">
    <name type="scientific">Kingdonia uniflora</name>
    <dbReference type="NCBI Taxonomy" id="39325"/>
    <lineage>
        <taxon>Eukaryota</taxon>
        <taxon>Viridiplantae</taxon>
        <taxon>Streptophyta</taxon>
        <taxon>Embryophyta</taxon>
        <taxon>Tracheophyta</taxon>
        <taxon>Spermatophyta</taxon>
        <taxon>Magnoliopsida</taxon>
        <taxon>Ranunculales</taxon>
        <taxon>Circaeasteraceae</taxon>
        <taxon>Kingdonia</taxon>
    </lineage>
</organism>
<dbReference type="AlphaFoldDB" id="A0A7J7M5Z8"/>
<feature type="region of interest" description="Disordered" evidence="1">
    <location>
        <begin position="29"/>
        <end position="70"/>
    </location>
</feature>
<evidence type="ECO:0000313" key="2">
    <source>
        <dbReference type="EMBL" id="KAF6150198.1"/>
    </source>
</evidence>
<sequence length="147" mass="16622">MVIRSTPSNDNTSSNRVYTINDIMSPSLLTPSTDNALSRRTLAQRGRRKRERDRQLREPTNCQQPAVHHDVEAVYYNPIESDDERNIDDEGNDNVNEVDEDNINANAFTSLGVHMDNRVARGRGPTSFVIHGELQHRIGAVVPNEEQ</sequence>
<reference evidence="2 3" key="1">
    <citation type="journal article" date="2020" name="IScience">
        <title>Genome Sequencing of the Endangered Kingdonia uniflora (Circaeasteraceae, Ranunculales) Reveals Potential Mechanisms of Evolutionary Specialization.</title>
        <authorList>
            <person name="Sun Y."/>
            <person name="Deng T."/>
            <person name="Zhang A."/>
            <person name="Moore M.J."/>
            <person name="Landis J.B."/>
            <person name="Lin N."/>
            <person name="Zhang H."/>
            <person name="Zhang X."/>
            <person name="Huang J."/>
            <person name="Zhang X."/>
            <person name="Sun H."/>
            <person name="Wang H."/>
        </authorList>
    </citation>
    <scope>NUCLEOTIDE SEQUENCE [LARGE SCALE GENOMIC DNA]</scope>
    <source>
        <strain evidence="2">TB1705</strain>
        <tissue evidence="2">Leaf</tissue>
    </source>
</reference>
<proteinExistence type="predicted"/>
<comment type="caution">
    <text evidence="2">The sequence shown here is derived from an EMBL/GenBank/DDBJ whole genome shotgun (WGS) entry which is preliminary data.</text>
</comment>
<dbReference type="Proteomes" id="UP000541444">
    <property type="component" value="Unassembled WGS sequence"/>
</dbReference>
<protein>
    <submittedName>
        <fullName evidence="2">Uncharacterized protein</fullName>
    </submittedName>
</protein>
<accession>A0A7J7M5Z8</accession>